<dbReference type="AlphaFoldDB" id="A0A6D2I6C7"/>
<dbReference type="Proteomes" id="UP000467841">
    <property type="component" value="Unassembled WGS sequence"/>
</dbReference>
<accession>A0A6D2I6C7</accession>
<comment type="caution">
    <text evidence="1">The sequence shown here is derived from an EMBL/GenBank/DDBJ whole genome shotgun (WGS) entry which is preliminary data.</text>
</comment>
<dbReference type="PANTHER" id="PTHR33067:SF31">
    <property type="entry name" value="RNA-DIRECTED DNA POLYMERASE"/>
    <property type="match status" value="1"/>
</dbReference>
<proteinExistence type="predicted"/>
<dbReference type="OrthoDB" id="1105819at2759"/>
<dbReference type="SUPFAM" id="SSF50630">
    <property type="entry name" value="Acid proteases"/>
    <property type="match status" value="1"/>
</dbReference>
<dbReference type="InterPro" id="IPR021109">
    <property type="entry name" value="Peptidase_aspartic_dom_sf"/>
</dbReference>
<dbReference type="CDD" id="cd00303">
    <property type="entry name" value="retropepsin_like"/>
    <property type="match status" value="1"/>
</dbReference>
<dbReference type="Gene3D" id="2.40.70.10">
    <property type="entry name" value="Acid Proteases"/>
    <property type="match status" value="1"/>
</dbReference>
<protein>
    <recommendedName>
        <fullName evidence="3">Aspartic peptidase DDI1-type domain-containing protein</fullName>
    </recommendedName>
</protein>
<gene>
    <name evidence="1" type="ORF">MERR_LOCUS11330</name>
</gene>
<dbReference type="PANTHER" id="PTHR33067">
    <property type="entry name" value="RNA-DIRECTED DNA POLYMERASE-RELATED"/>
    <property type="match status" value="1"/>
</dbReference>
<evidence type="ECO:0000313" key="1">
    <source>
        <dbReference type="EMBL" id="CAA7024095.1"/>
    </source>
</evidence>
<evidence type="ECO:0000313" key="2">
    <source>
        <dbReference type="Proteomes" id="UP000467841"/>
    </source>
</evidence>
<organism evidence="1 2">
    <name type="scientific">Microthlaspi erraticum</name>
    <dbReference type="NCBI Taxonomy" id="1685480"/>
    <lineage>
        <taxon>Eukaryota</taxon>
        <taxon>Viridiplantae</taxon>
        <taxon>Streptophyta</taxon>
        <taxon>Embryophyta</taxon>
        <taxon>Tracheophyta</taxon>
        <taxon>Spermatophyta</taxon>
        <taxon>Magnoliopsida</taxon>
        <taxon>eudicotyledons</taxon>
        <taxon>Gunneridae</taxon>
        <taxon>Pentapetalae</taxon>
        <taxon>rosids</taxon>
        <taxon>malvids</taxon>
        <taxon>Brassicales</taxon>
        <taxon>Brassicaceae</taxon>
        <taxon>Coluteocarpeae</taxon>
        <taxon>Microthlaspi</taxon>
    </lineage>
</organism>
<sequence>MIDKLMIEIPLVDAVNLSPALRRYVKRMVVNGVSPEEGALLTKDISDVLLNTVPKKKKVMVSEQVSAIIQNKIPEKLPDPGNFVLDCSISTSRFPHSLCDLGSSVNLMPLSVAARLGMTDFKPTRISLIMADRSKRIPQGVLENVPLKIEGHLIPTDFVVLEYAEEPIDPLILGRSFLATAGAIIDVKKGKIELDLGDLVMNLTWTN</sequence>
<reference evidence="1" key="1">
    <citation type="submission" date="2020-01" db="EMBL/GenBank/DDBJ databases">
        <authorList>
            <person name="Mishra B."/>
        </authorList>
    </citation>
    <scope>NUCLEOTIDE SEQUENCE [LARGE SCALE GENOMIC DNA]</scope>
</reference>
<name>A0A6D2I6C7_9BRAS</name>
<evidence type="ECO:0008006" key="3">
    <source>
        <dbReference type="Google" id="ProtNLM"/>
    </source>
</evidence>
<dbReference type="EMBL" id="CACVBM020000865">
    <property type="protein sequence ID" value="CAA7024095.1"/>
    <property type="molecule type" value="Genomic_DNA"/>
</dbReference>
<keyword evidence="2" id="KW-1185">Reference proteome</keyword>